<protein>
    <submittedName>
        <fullName evidence="1">Uncharacterized protein</fullName>
    </submittedName>
</protein>
<dbReference type="EMBL" id="VAHF01000013">
    <property type="protein sequence ID" value="TXG47686.1"/>
    <property type="molecule type" value="Genomic_DNA"/>
</dbReference>
<sequence length="166" mass="19014">MAVYARSLSTLVCEHNESHCKLSSFTVDNEEARVAHFDGSHRVERSKNQPKISESLVDYELVRDKSYKIITLVARASANEWNEGRFYLSVTFEGLFAFYKSDVPRMYLNFTVYGIKESEQPSYIRSVNDTLALYMLSAEPSEPDVVLSRPVDNTAIGYMRFDSDEI</sequence>
<gene>
    <name evidence="1" type="ORF">EZV62_026980</name>
</gene>
<reference evidence="2" key="1">
    <citation type="journal article" date="2019" name="Gigascience">
        <title>De novo genome assembly of the endangered Acer yangbiense, a plant species with extremely small populations endemic to Yunnan Province, China.</title>
        <authorList>
            <person name="Yang J."/>
            <person name="Wariss H.M."/>
            <person name="Tao L."/>
            <person name="Zhang R."/>
            <person name="Yun Q."/>
            <person name="Hollingsworth P."/>
            <person name="Dao Z."/>
            <person name="Luo G."/>
            <person name="Guo H."/>
            <person name="Ma Y."/>
            <person name="Sun W."/>
        </authorList>
    </citation>
    <scope>NUCLEOTIDE SEQUENCE [LARGE SCALE GENOMIC DNA]</scope>
    <source>
        <strain evidence="2">cv. Malutang</strain>
    </source>
</reference>
<accession>A0A5C7GU97</accession>
<evidence type="ECO:0000313" key="1">
    <source>
        <dbReference type="EMBL" id="TXG47686.1"/>
    </source>
</evidence>
<dbReference type="Proteomes" id="UP000323000">
    <property type="component" value="Chromosome 13"/>
</dbReference>
<organism evidence="1 2">
    <name type="scientific">Acer yangbiense</name>
    <dbReference type="NCBI Taxonomy" id="1000413"/>
    <lineage>
        <taxon>Eukaryota</taxon>
        <taxon>Viridiplantae</taxon>
        <taxon>Streptophyta</taxon>
        <taxon>Embryophyta</taxon>
        <taxon>Tracheophyta</taxon>
        <taxon>Spermatophyta</taxon>
        <taxon>Magnoliopsida</taxon>
        <taxon>eudicotyledons</taxon>
        <taxon>Gunneridae</taxon>
        <taxon>Pentapetalae</taxon>
        <taxon>rosids</taxon>
        <taxon>malvids</taxon>
        <taxon>Sapindales</taxon>
        <taxon>Sapindaceae</taxon>
        <taxon>Hippocastanoideae</taxon>
        <taxon>Acereae</taxon>
        <taxon>Acer</taxon>
    </lineage>
</organism>
<evidence type="ECO:0000313" key="2">
    <source>
        <dbReference type="Proteomes" id="UP000323000"/>
    </source>
</evidence>
<name>A0A5C7GU97_9ROSI</name>
<proteinExistence type="predicted"/>
<dbReference type="OrthoDB" id="4062651at2759"/>
<comment type="caution">
    <text evidence="1">The sequence shown here is derived from an EMBL/GenBank/DDBJ whole genome shotgun (WGS) entry which is preliminary data.</text>
</comment>
<keyword evidence="2" id="KW-1185">Reference proteome</keyword>
<dbReference type="AlphaFoldDB" id="A0A5C7GU97"/>